<evidence type="ECO:0000313" key="1">
    <source>
        <dbReference type="EMBL" id="GLV53994.1"/>
    </source>
</evidence>
<gene>
    <name evidence="1" type="ORF">KDH_08450</name>
</gene>
<accession>A0ABQ6FIM0</accession>
<reference evidence="1 2" key="1">
    <citation type="submission" date="2023-02" db="EMBL/GenBank/DDBJ databases">
        <title>Dictyobacter halimunensis sp. nov., a new member of the class Ktedonobacteria from forest soil in a geothermal area.</title>
        <authorList>
            <person name="Rachmania M.K."/>
            <person name="Ningsih F."/>
            <person name="Sakai Y."/>
            <person name="Yabe S."/>
            <person name="Yokota A."/>
            <person name="Sjamsuridzal W."/>
        </authorList>
    </citation>
    <scope>NUCLEOTIDE SEQUENCE [LARGE SCALE GENOMIC DNA]</scope>
    <source>
        <strain evidence="1 2">S3.2.2.5</strain>
    </source>
</reference>
<sequence length="106" mass="11474">MQALDNQHTNARAYWTAAPPAGQGLNLVAVDGLGATTYYTSAVREVQTQQNAGRTNVDFFGGVAVIGERTAAGWQIHWQTYGDTTYTGKTMMDLNMHVLATGQLHT</sequence>
<dbReference type="EMBL" id="BSRI01000001">
    <property type="protein sequence ID" value="GLV53994.1"/>
    <property type="molecule type" value="Genomic_DNA"/>
</dbReference>
<organism evidence="1 2">
    <name type="scientific">Dictyobacter halimunensis</name>
    <dbReference type="NCBI Taxonomy" id="3026934"/>
    <lineage>
        <taxon>Bacteria</taxon>
        <taxon>Bacillati</taxon>
        <taxon>Chloroflexota</taxon>
        <taxon>Ktedonobacteria</taxon>
        <taxon>Ktedonobacterales</taxon>
        <taxon>Dictyobacteraceae</taxon>
        <taxon>Dictyobacter</taxon>
    </lineage>
</organism>
<evidence type="ECO:0000313" key="2">
    <source>
        <dbReference type="Proteomes" id="UP001344906"/>
    </source>
</evidence>
<keyword evidence="2" id="KW-1185">Reference proteome</keyword>
<protein>
    <submittedName>
        <fullName evidence="1">Uncharacterized protein</fullName>
    </submittedName>
</protein>
<proteinExistence type="predicted"/>
<dbReference type="Proteomes" id="UP001344906">
    <property type="component" value="Unassembled WGS sequence"/>
</dbReference>
<comment type="caution">
    <text evidence="1">The sequence shown here is derived from an EMBL/GenBank/DDBJ whole genome shotgun (WGS) entry which is preliminary data.</text>
</comment>
<name>A0ABQ6FIM0_9CHLR</name>